<gene>
    <name evidence="1" type="ORF">LOAG_14930</name>
</gene>
<accession>A0A1S0TGX3</accession>
<evidence type="ECO:0000313" key="1">
    <source>
        <dbReference type="EMBL" id="EFO13598.1"/>
    </source>
</evidence>
<protein>
    <submittedName>
        <fullName evidence="1">Uncharacterized protein</fullName>
    </submittedName>
</protein>
<name>A0A1S0TGX3_LOALO</name>
<dbReference type="KEGG" id="loa:LOAG_14930"/>
<feature type="non-terminal residue" evidence="1">
    <location>
        <position position="168"/>
    </location>
</feature>
<dbReference type="GeneID" id="9952415"/>
<dbReference type="CTD" id="9952415"/>
<dbReference type="EMBL" id="JH713448">
    <property type="protein sequence ID" value="EFO13598.1"/>
    <property type="molecule type" value="Genomic_DNA"/>
</dbReference>
<organism evidence="1">
    <name type="scientific">Loa loa</name>
    <name type="common">Eye worm</name>
    <name type="synonym">Filaria loa</name>
    <dbReference type="NCBI Taxonomy" id="7209"/>
    <lineage>
        <taxon>Eukaryota</taxon>
        <taxon>Metazoa</taxon>
        <taxon>Ecdysozoa</taxon>
        <taxon>Nematoda</taxon>
        <taxon>Chromadorea</taxon>
        <taxon>Rhabditida</taxon>
        <taxon>Spirurina</taxon>
        <taxon>Spiruromorpha</taxon>
        <taxon>Filarioidea</taxon>
        <taxon>Onchocercidae</taxon>
        <taxon>Loa</taxon>
    </lineage>
</organism>
<dbReference type="InParanoid" id="A0A1S0TGX3"/>
<proteinExistence type="predicted"/>
<dbReference type="AlphaFoldDB" id="A0A1S0TGX3"/>
<dbReference type="OrthoDB" id="10496084at2759"/>
<reference evidence="1" key="1">
    <citation type="submission" date="2012-04" db="EMBL/GenBank/DDBJ databases">
        <title>The Genome Sequence of Loa loa.</title>
        <authorList>
            <consortium name="The Broad Institute Genome Sequencing Platform"/>
            <consortium name="Broad Institute Genome Sequencing Center for Infectious Disease"/>
            <person name="Nutman T.B."/>
            <person name="Fink D.L."/>
            <person name="Russ C."/>
            <person name="Young S."/>
            <person name="Zeng Q."/>
            <person name="Gargeya S."/>
            <person name="Alvarado L."/>
            <person name="Berlin A."/>
            <person name="Chapman S.B."/>
            <person name="Chen Z."/>
            <person name="Freedman E."/>
            <person name="Gellesch M."/>
            <person name="Goldberg J."/>
            <person name="Griggs A."/>
            <person name="Gujja S."/>
            <person name="Heilman E.R."/>
            <person name="Heiman D."/>
            <person name="Howarth C."/>
            <person name="Mehta T."/>
            <person name="Neiman D."/>
            <person name="Pearson M."/>
            <person name="Roberts A."/>
            <person name="Saif S."/>
            <person name="Shea T."/>
            <person name="Shenoy N."/>
            <person name="Sisk P."/>
            <person name="Stolte C."/>
            <person name="Sykes S."/>
            <person name="White J."/>
            <person name="Yandava C."/>
            <person name="Haas B."/>
            <person name="Henn M.R."/>
            <person name="Nusbaum C."/>
            <person name="Birren B."/>
        </authorList>
    </citation>
    <scope>NUCLEOTIDE SEQUENCE [LARGE SCALE GENOMIC DNA]</scope>
</reference>
<sequence>MKLSNCYGKQLFVFWFNCPSVAVYPAPNSAPANQQSNLQPQQYSPIAKYSAPGAVQSLAPATSINSCYQAPSGHDMRSPQLMSPTQASVPGAVLQAAGGGLTPPVINNTTLQRSISNMDMQPNGNPAVSSPLIRMVQQTTPFYGHDPNVAGSGRNCQHALLSTKTQKK</sequence>
<dbReference type="RefSeq" id="XP_003150471.1">
    <property type="nucleotide sequence ID" value="XM_003150423.1"/>
</dbReference>